<protein>
    <submittedName>
        <fullName evidence="2">Protein diaphanous homolog 1 isoform X1</fullName>
    </submittedName>
</protein>
<organism evidence="2">
    <name type="scientific">Sus scrofa</name>
    <name type="common">Pig</name>
    <dbReference type="NCBI Taxonomy" id="9823"/>
    <lineage>
        <taxon>Eukaryota</taxon>
        <taxon>Metazoa</taxon>
        <taxon>Chordata</taxon>
        <taxon>Craniata</taxon>
        <taxon>Vertebrata</taxon>
        <taxon>Euteleostomi</taxon>
        <taxon>Mammalia</taxon>
        <taxon>Eutheria</taxon>
        <taxon>Laurasiatheria</taxon>
        <taxon>Artiodactyla</taxon>
        <taxon>Suina</taxon>
        <taxon>Suidae</taxon>
        <taxon>Sus</taxon>
    </lineage>
</organism>
<dbReference type="EMBL" id="DQIR01080188">
    <property type="protein sequence ID" value="HDA35664.1"/>
    <property type="molecule type" value="Transcribed_RNA"/>
</dbReference>
<dbReference type="AlphaFoldDB" id="A0A480IFE5"/>
<dbReference type="EMBL" id="DQIR01090918">
    <property type="protein sequence ID" value="HDA46394.1"/>
    <property type="molecule type" value="Transcribed_RNA"/>
</dbReference>
<feature type="compositionally biased region" description="Basic and acidic residues" evidence="1">
    <location>
        <begin position="99"/>
        <end position="129"/>
    </location>
</feature>
<evidence type="ECO:0000313" key="2">
    <source>
        <dbReference type="EMBL" id="HDA35664.1"/>
    </source>
</evidence>
<feature type="compositionally biased region" description="Low complexity" evidence="1">
    <location>
        <begin position="42"/>
        <end position="54"/>
    </location>
</feature>
<evidence type="ECO:0000256" key="1">
    <source>
        <dbReference type="SAM" id="MobiDB-lite"/>
    </source>
</evidence>
<name>A0A480IFE5_PIG</name>
<accession>A0A480IFE5</accession>
<sequence>MKDRSPGREEQSRGDSSGGNRAQRRLSPVLLSEHGLARRAQAGAPWKAGAEKAGAPGGETARRPGATLGLKAADAEPALVGREPGRAPRASPRRARRPGARDRGRQAAERWRRGDAGGRRREEQLRDPQARAAGRDSLGLRAGAAVAPRPGLARTAEQLLGLLQDGGHLLALPGYLGRNGGQGVVLEPLQGDCTGDLLVGLARSSLPPERRA</sequence>
<proteinExistence type="predicted"/>
<reference evidence="2" key="1">
    <citation type="journal article" date="2019" name="PeerJ">
        <title>Genes of the pig, Sus scrofa, reconstructed with EvidentialGene.</title>
        <authorList>
            <person name="Gilbert D.G."/>
        </authorList>
    </citation>
    <scope>NUCLEOTIDE SEQUENCE</scope>
</reference>
<feature type="region of interest" description="Disordered" evidence="1">
    <location>
        <begin position="1"/>
        <end position="137"/>
    </location>
</feature>
<feature type="compositionally biased region" description="Basic and acidic residues" evidence="1">
    <location>
        <begin position="1"/>
        <end position="13"/>
    </location>
</feature>